<evidence type="ECO:0000313" key="1">
    <source>
        <dbReference type="EMBL" id="CAD8214633.1"/>
    </source>
</evidence>
<proteinExistence type="predicted"/>
<dbReference type="Proteomes" id="UP000683925">
    <property type="component" value="Unassembled WGS sequence"/>
</dbReference>
<dbReference type="EMBL" id="CAJJDP010000188">
    <property type="protein sequence ID" value="CAD8214633.1"/>
    <property type="molecule type" value="Genomic_DNA"/>
</dbReference>
<dbReference type="AlphaFoldDB" id="A0A8S1YLM9"/>
<evidence type="ECO:0000313" key="2">
    <source>
        <dbReference type="Proteomes" id="UP000683925"/>
    </source>
</evidence>
<keyword evidence="2" id="KW-1185">Reference proteome</keyword>
<gene>
    <name evidence="1" type="ORF">POCTA_138.1.T1840008</name>
</gene>
<organism evidence="1 2">
    <name type="scientific">Paramecium octaurelia</name>
    <dbReference type="NCBI Taxonomy" id="43137"/>
    <lineage>
        <taxon>Eukaryota</taxon>
        <taxon>Sar</taxon>
        <taxon>Alveolata</taxon>
        <taxon>Ciliophora</taxon>
        <taxon>Intramacronucleata</taxon>
        <taxon>Oligohymenophorea</taxon>
        <taxon>Peniculida</taxon>
        <taxon>Parameciidae</taxon>
        <taxon>Paramecium</taxon>
    </lineage>
</organism>
<sequence length="73" mass="8475">MQHNVQKIKGIKEDMKIKQIGEEIGFEQRMLKKKNKEKIGTKKNIGEKQGMKLVMKSMKIDNQFGIKQGVNML</sequence>
<name>A0A8S1YLM9_PAROT</name>
<reference evidence="1" key="1">
    <citation type="submission" date="2021-01" db="EMBL/GenBank/DDBJ databases">
        <authorList>
            <consortium name="Genoscope - CEA"/>
            <person name="William W."/>
        </authorList>
    </citation>
    <scope>NUCLEOTIDE SEQUENCE</scope>
</reference>
<protein>
    <submittedName>
        <fullName evidence="1">Uncharacterized protein</fullName>
    </submittedName>
</protein>
<accession>A0A8S1YLM9</accession>
<comment type="caution">
    <text evidence="1">The sequence shown here is derived from an EMBL/GenBank/DDBJ whole genome shotgun (WGS) entry which is preliminary data.</text>
</comment>